<gene>
    <name evidence="7" type="ORF">AXG93_1175s1480</name>
</gene>
<dbReference type="EMBL" id="LVLJ01003272">
    <property type="protein sequence ID" value="OAE22138.1"/>
    <property type="molecule type" value="Genomic_DNA"/>
</dbReference>
<proteinExistence type="inferred from homology"/>
<feature type="transmembrane region" description="Helical" evidence="6">
    <location>
        <begin position="191"/>
        <end position="209"/>
    </location>
</feature>
<evidence type="ECO:0000256" key="5">
    <source>
        <dbReference type="ARBA" id="ARBA00023136"/>
    </source>
</evidence>
<protein>
    <submittedName>
        <fullName evidence="7">Uncharacterized protein</fullName>
    </submittedName>
</protein>
<dbReference type="Pfam" id="PF05078">
    <property type="entry name" value="DUF679"/>
    <property type="match status" value="1"/>
</dbReference>
<name>A0A176VMG6_MARPO</name>
<keyword evidence="5 6" id="KW-0472">Membrane</keyword>
<organism evidence="7 8">
    <name type="scientific">Marchantia polymorpha subsp. ruderalis</name>
    <dbReference type="NCBI Taxonomy" id="1480154"/>
    <lineage>
        <taxon>Eukaryota</taxon>
        <taxon>Viridiplantae</taxon>
        <taxon>Streptophyta</taxon>
        <taxon>Embryophyta</taxon>
        <taxon>Marchantiophyta</taxon>
        <taxon>Marchantiopsida</taxon>
        <taxon>Marchantiidae</taxon>
        <taxon>Marchantiales</taxon>
        <taxon>Marchantiaceae</taxon>
        <taxon>Marchantia</taxon>
    </lineage>
</organism>
<evidence type="ECO:0000313" key="8">
    <source>
        <dbReference type="Proteomes" id="UP000077202"/>
    </source>
</evidence>
<accession>A0A176VMG6</accession>
<dbReference type="Proteomes" id="UP000077202">
    <property type="component" value="Unassembled WGS sequence"/>
</dbReference>
<evidence type="ECO:0000313" key="7">
    <source>
        <dbReference type="EMBL" id="OAE22138.1"/>
    </source>
</evidence>
<evidence type="ECO:0000256" key="4">
    <source>
        <dbReference type="ARBA" id="ARBA00022989"/>
    </source>
</evidence>
<sequence length="231" mass="24992">MPADVRCSARLLGLQAQRQRRTAADLKTVTPKAFRSLRELHSFMTTPDMLSNVMNLLPTGTYLMFQILSPLTTNDGTCGGMEKALTSFTLCIFACFCALLAFTDSYVAEDGRLYYGIVTVKGLWNPTLEDSGLADVAGSTYFGGGGKYEIKRQDFVNATLAVAVFMTLTLLSDNVAECFYGSLSPNLKRSVPILVALVIGFIFAFSPPARNGIGFAISTTQISLVSNPVHV</sequence>
<comment type="subcellular location">
    <subcellularLocation>
        <location evidence="1">Membrane</location>
        <topology evidence="1">Multi-pass membrane protein</topology>
    </subcellularLocation>
</comment>
<evidence type="ECO:0000256" key="6">
    <source>
        <dbReference type="SAM" id="Phobius"/>
    </source>
</evidence>
<evidence type="ECO:0000256" key="2">
    <source>
        <dbReference type="ARBA" id="ARBA00008707"/>
    </source>
</evidence>
<dbReference type="GO" id="GO:0010256">
    <property type="term" value="P:endomembrane system organization"/>
    <property type="evidence" value="ECO:0007669"/>
    <property type="project" value="TreeGrafter"/>
</dbReference>
<dbReference type="PANTHER" id="PTHR31621:SF66">
    <property type="entry name" value="PROTEIN DMP2"/>
    <property type="match status" value="1"/>
</dbReference>
<evidence type="ECO:0000256" key="1">
    <source>
        <dbReference type="ARBA" id="ARBA00004141"/>
    </source>
</evidence>
<dbReference type="AlphaFoldDB" id="A0A176VMG6"/>
<keyword evidence="4 6" id="KW-1133">Transmembrane helix</keyword>
<dbReference type="PANTHER" id="PTHR31621">
    <property type="entry name" value="PROTEIN DMP3"/>
    <property type="match status" value="1"/>
</dbReference>
<feature type="transmembrane region" description="Helical" evidence="6">
    <location>
        <begin position="53"/>
        <end position="72"/>
    </location>
</feature>
<comment type="caution">
    <text evidence="7">The sequence shown here is derived from an EMBL/GenBank/DDBJ whole genome shotgun (WGS) entry which is preliminary data.</text>
</comment>
<comment type="similarity">
    <text evidence="2">Belongs to the plant DMP1 protein family.</text>
</comment>
<dbReference type="GO" id="GO:0005737">
    <property type="term" value="C:cytoplasm"/>
    <property type="evidence" value="ECO:0007669"/>
    <property type="project" value="UniProtKB-ARBA"/>
</dbReference>
<keyword evidence="3 6" id="KW-0812">Transmembrane</keyword>
<evidence type="ECO:0000256" key="3">
    <source>
        <dbReference type="ARBA" id="ARBA00022692"/>
    </source>
</evidence>
<feature type="transmembrane region" description="Helical" evidence="6">
    <location>
        <begin position="84"/>
        <end position="102"/>
    </location>
</feature>
<reference evidence="7" key="1">
    <citation type="submission" date="2016-03" db="EMBL/GenBank/DDBJ databases">
        <title>Mechanisms controlling the formation of the plant cell surface in tip-growing cells are functionally conserved among land plants.</title>
        <authorList>
            <person name="Honkanen S."/>
            <person name="Jones V.A."/>
            <person name="Morieri G."/>
            <person name="Champion C."/>
            <person name="Hetherington A.J."/>
            <person name="Kelly S."/>
            <person name="Saint-Marcoux D."/>
            <person name="Proust H."/>
            <person name="Prescott H."/>
            <person name="Dolan L."/>
        </authorList>
    </citation>
    <scope>NUCLEOTIDE SEQUENCE [LARGE SCALE GENOMIC DNA]</scope>
    <source>
        <tissue evidence="7">Whole gametophyte</tissue>
    </source>
</reference>
<feature type="transmembrane region" description="Helical" evidence="6">
    <location>
        <begin position="155"/>
        <end position="171"/>
    </location>
</feature>
<dbReference type="GO" id="GO:0016020">
    <property type="term" value="C:membrane"/>
    <property type="evidence" value="ECO:0007669"/>
    <property type="project" value="UniProtKB-SubCell"/>
</dbReference>
<keyword evidence="8" id="KW-1185">Reference proteome</keyword>
<dbReference type="InterPro" id="IPR007770">
    <property type="entry name" value="DMP"/>
</dbReference>